<feature type="region of interest" description="Disordered" evidence="1">
    <location>
        <begin position="382"/>
        <end position="421"/>
    </location>
</feature>
<dbReference type="InterPro" id="IPR036305">
    <property type="entry name" value="RGS_sf"/>
</dbReference>
<sequence length="550" mass="61426">MADADSPVQPKARQGDIPPELSFEEVVKNQSAPVSRRPNSSSHWNETDFYQPCSLNDFMDYLLYVERNAESLQFFLWYWDYVQRWSTLLPRQKALSPPWNPDQSVDPPSRFVKYSHRRERSQKMNKILAIMELDSERAATEAGNVSPLPLSPPPLRSPTTPASVSTLSISSILSPTEPNRPADWQPCTSLLLPVFYSIKHHHPNPRPLSTSLYLKTKKKKNTQLTSIIPPKKVTIPPNSSELTRITRHYLCPTSPRFLRLLPARDRATCLVASQHTTHPSALLPAFSAVEASLRKRSHPAFARWSLRNAGTARLHLVRWIAGLVVGVGVVVDVVLVLSRLPAYWRVVCLGLWWPAMVALWAAGSGVCVVLWWRGGRQVRPWETGEGSVEERKGVLGDEEDVTEVKGGGGDDDGGGRAEGWREHRRSETEVSWWSSKGRLNRGSSVSDVGKIRTSRTTTLTATTTKPTPSQYKPSLQVFGPRNDFSHEPWVTAYQAQGFWAKAVRQKTVAIHNRALLAWQDRVVFVSVLWGGAVATAVTVASLFVPVGGLF</sequence>
<dbReference type="PANTHER" id="PTHR39466:SF1">
    <property type="entry name" value="RGS DOMAIN-CONTAINING PROTEIN"/>
    <property type="match status" value="1"/>
</dbReference>
<feature type="transmembrane region" description="Helical" evidence="2">
    <location>
        <begin position="350"/>
        <end position="372"/>
    </location>
</feature>
<evidence type="ECO:0000256" key="1">
    <source>
        <dbReference type="SAM" id="MobiDB-lite"/>
    </source>
</evidence>
<feature type="transmembrane region" description="Helical" evidence="2">
    <location>
        <begin position="316"/>
        <end position="338"/>
    </location>
</feature>
<dbReference type="EMBL" id="JAZGSY010000207">
    <property type="protein sequence ID" value="KAL1838569.1"/>
    <property type="molecule type" value="Genomic_DNA"/>
</dbReference>
<dbReference type="PANTHER" id="PTHR39466">
    <property type="entry name" value="RGS DOMAIN-CONTAINING PROTEIN"/>
    <property type="match status" value="1"/>
</dbReference>
<protein>
    <recommendedName>
        <fullName evidence="5">RGS domain-containing protein</fullName>
    </recommendedName>
</protein>
<evidence type="ECO:0000313" key="3">
    <source>
        <dbReference type="EMBL" id="KAL1838569.1"/>
    </source>
</evidence>
<name>A0ABR3V9Q5_HUMIN</name>
<evidence type="ECO:0008006" key="5">
    <source>
        <dbReference type="Google" id="ProtNLM"/>
    </source>
</evidence>
<dbReference type="SUPFAM" id="SSF48097">
    <property type="entry name" value="Regulator of G-protein signaling, RGS"/>
    <property type="match status" value="1"/>
</dbReference>
<reference evidence="3 4" key="1">
    <citation type="journal article" date="2024" name="Commun. Biol.">
        <title>Comparative genomic analysis of thermophilic fungi reveals convergent evolutionary adaptations and gene losses.</title>
        <authorList>
            <person name="Steindorff A.S."/>
            <person name="Aguilar-Pontes M.V."/>
            <person name="Robinson A.J."/>
            <person name="Andreopoulos B."/>
            <person name="LaButti K."/>
            <person name="Kuo A."/>
            <person name="Mondo S."/>
            <person name="Riley R."/>
            <person name="Otillar R."/>
            <person name="Haridas S."/>
            <person name="Lipzen A."/>
            <person name="Grimwood J."/>
            <person name="Schmutz J."/>
            <person name="Clum A."/>
            <person name="Reid I.D."/>
            <person name="Moisan M.C."/>
            <person name="Butler G."/>
            <person name="Nguyen T.T.M."/>
            <person name="Dewar K."/>
            <person name="Conant G."/>
            <person name="Drula E."/>
            <person name="Henrissat B."/>
            <person name="Hansel C."/>
            <person name="Singer S."/>
            <person name="Hutchinson M.I."/>
            <person name="de Vries R.P."/>
            <person name="Natvig D.O."/>
            <person name="Powell A.J."/>
            <person name="Tsang A."/>
            <person name="Grigoriev I.V."/>
        </authorList>
    </citation>
    <scope>NUCLEOTIDE SEQUENCE [LARGE SCALE GENOMIC DNA]</scope>
    <source>
        <strain evidence="3 4">CBS 620.91</strain>
    </source>
</reference>
<keyword evidence="2" id="KW-0812">Transmembrane</keyword>
<dbReference type="Proteomes" id="UP001583172">
    <property type="component" value="Unassembled WGS sequence"/>
</dbReference>
<feature type="transmembrane region" description="Helical" evidence="2">
    <location>
        <begin position="522"/>
        <end position="544"/>
    </location>
</feature>
<evidence type="ECO:0000313" key="4">
    <source>
        <dbReference type="Proteomes" id="UP001583172"/>
    </source>
</evidence>
<evidence type="ECO:0000256" key="2">
    <source>
        <dbReference type="SAM" id="Phobius"/>
    </source>
</evidence>
<keyword evidence="2" id="KW-1133">Transmembrane helix</keyword>
<gene>
    <name evidence="3" type="ORF">VTJ49DRAFT_2529</name>
</gene>
<comment type="caution">
    <text evidence="3">The sequence shown here is derived from an EMBL/GenBank/DDBJ whole genome shotgun (WGS) entry which is preliminary data.</text>
</comment>
<proteinExistence type="predicted"/>
<keyword evidence="2" id="KW-0472">Membrane</keyword>
<organism evidence="3 4">
    <name type="scientific">Humicola insolens</name>
    <name type="common">Soft-rot fungus</name>
    <dbReference type="NCBI Taxonomy" id="85995"/>
    <lineage>
        <taxon>Eukaryota</taxon>
        <taxon>Fungi</taxon>
        <taxon>Dikarya</taxon>
        <taxon>Ascomycota</taxon>
        <taxon>Pezizomycotina</taxon>
        <taxon>Sordariomycetes</taxon>
        <taxon>Sordariomycetidae</taxon>
        <taxon>Sordariales</taxon>
        <taxon>Chaetomiaceae</taxon>
        <taxon>Mycothermus</taxon>
    </lineage>
</organism>
<accession>A0ABR3V9Q5</accession>
<feature type="region of interest" description="Disordered" evidence="1">
    <location>
        <begin position="1"/>
        <end position="22"/>
    </location>
</feature>
<keyword evidence="4" id="KW-1185">Reference proteome</keyword>